<protein>
    <submittedName>
        <fullName evidence="1">Uncharacterized protein</fullName>
    </submittedName>
</protein>
<organism evidence="1 2">
    <name type="scientific">Actinoplanes ianthinogenes</name>
    <dbReference type="NCBI Taxonomy" id="122358"/>
    <lineage>
        <taxon>Bacteria</taxon>
        <taxon>Bacillati</taxon>
        <taxon>Actinomycetota</taxon>
        <taxon>Actinomycetes</taxon>
        <taxon>Micromonosporales</taxon>
        <taxon>Micromonosporaceae</taxon>
        <taxon>Actinoplanes</taxon>
    </lineage>
</organism>
<keyword evidence="2" id="KW-1185">Reference proteome</keyword>
<dbReference type="Proteomes" id="UP000676967">
    <property type="component" value="Chromosome"/>
</dbReference>
<reference evidence="1 2" key="1">
    <citation type="submission" date="2020-08" db="EMBL/GenBank/DDBJ databases">
        <title>Whole genome shotgun sequence of Actinoplanes ianthinogenes NBRC 13996.</title>
        <authorList>
            <person name="Komaki H."/>
            <person name="Tamura T."/>
        </authorList>
    </citation>
    <scope>NUCLEOTIDE SEQUENCE [LARGE SCALE GENOMIC DNA]</scope>
    <source>
        <strain evidence="1 2">NBRC 13996</strain>
    </source>
</reference>
<dbReference type="SUPFAM" id="SSF51569">
    <property type="entry name" value="Aldolase"/>
    <property type="match status" value="1"/>
</dbReference>
<evidence type="ECO:0000313" key="2">
    <source>
        <dbReference type="Proteomes" id="UP000676967"/>
    </source>
</evidence>
<proteinExistence type="predicted"/>
<dbReference type="InterPro" id="IPR013785">
    <property type="entry name" value="Aldolase_TIM"/>
</dbReference>
<gene>
    <name evidence="1" type="ORF">Aiant_53750</name>
</gene>
<dbReference type="Gene3D" id="3.20.20.70">
    <property type="entry name" value="Aldolase class I"/>
    <property type="match status" value="1"/>
</dbReference>
<accession>A0ABN6CJK5</accession>
<name>A0ABN6CJK5_9ACTN</name>
<dbReference type="EMBL" id="AP023356">
    <property type="protein sequence ID" value="BCJ44718.1"/>
    <property type="molecule type" value="Genomic_DNA"/>
</dbReference>
<sequence length="237" mass="24936">MIVYVPALTPGAPGVIDTSAIRPYISRAANTWVHSFLLSGSTTRGDLLSVSDRGSIVDIWLEQLPPERLVACCWNNDDIEEASARGIRPMAVLQGLANKGAALDFLSSLPADSYIYSHPMYTPTVFDSELAAMAAKNGVLPAGGKIAKIGLPDIASIRHAAGPEFTLLDGSSRQIGSRMEAGAAGVIATPLSHLPSPFPTADLSTLQPVIDASQATLDALPDRPARTAYLRRTAFGA</sequence>
<evidence type="ECO:0000313" key="1">
    <source>
        <dbReference type="EMBL" id="BCJ44718.1"/>
    </source>
</evidence>
<dbReference type="RefSeq" id="WP_189329560.1">
    <property type="nucleotide sequence ID" value="NZ_BMQZ01000002.1"/>
</dbReference>